<dbReference type="InterPro" id="IPR014997">
    <property type="entry name" value="DUF1847"/>
</dbReference>
<protein>
    <submittedName>
        <fullName evidence="1">DUF1847 domain-containing protein</fullName>
    </submittedName>
</protein>
<sequence>MYNCASCKGQGCYANDEKKMMKVCPTKDKEMREKARALYHEGDNMKIAHNAAEVEAQGYCQWTRIKEIIEFSKKCGYKKLGLAFCIGLSDEAETARKIFRSHGFEVASIACKNGAIPKSEIGIESGCTVSREPDEENMCNPIGQALFLNEEKTDLNILFGLCVGHDTLAIKYMDAPVTVLVAKDRVTGHNPIAAIYNAGSYFKERLKPDDEQ</sequence>
<comment type="caution">
    <text evidence="1">The sequence shown here is derived from an EMBL/GenBank/DDBJ whole genome shotgun (WGS) entry which is preliminary data.</text>
</comment>
<dbReference type="Pfam" id="PF08901">
    <property type="entry name" value="DUF1847"/>
    <property type="match status" value="1"/>
</dbReference>
<keyword evidence="2" id="KW-1185">Reference proteome</keyword>
<evidence type="ECO:0000313" key="1">
    <source>
        <dbReference type="EMBL" id="TQQ84523.1"/>
    </source>
</evidence>
<organism evidence="1 2">
    <name type="scientific">Peptacetobacter hominis</name>
    <dbReference type="NCBI Taxonomy" id="2743610"/>
    <lineage>
        <taxon>Bacteria</taxon>
        <taxon>Bacillati</taxon>
        <taxon>Bacillota</taxon>
        <taxon>Clostridia</taxon>
        <taxon>Peptostreptococcales</taxon>
        <taxon>Peptostreptococcaceae</taxon>
        <taxon>Peptacetobacter</taxon>
    </lineage>
</organism>
<name>A0A544QUZ1_9FIRM</name>
<accession>A0A544QUZ1</accession>
<evidence type="ECO:0000313" key="2">
    <source>
        <dbReference type="Proteomes" id="UP000317863"/>
    </source>
</evidence>
<dbReference type="EMBL" id="SGJB01000009">
    <property type="protein sequence ID" value="TQQ84523.1"/>
    <property type="molecule type" value="Genomic_DNA"/>
</dbReference>
<dbReference type="RefSeq" id="WP_142535998.1">
    <property type="nucleotide sequence ID" value="NZ_SGJB01000009.1"/>
</dbReference>
<dbReference type="AlphaFoldDB" id="A0A544QUZ1"/>
<dbReference type="OrthoDB" id="9795204at2"/>
<reference evidence="1 2" key="1">
    <citation type="submission" date="2019-02" db="EMBL/GenBank/DDBJ databases">
        <title>Peptostreptococcaceae bacterium ZHW00191 nov., a new bacterium isolated from the human gut.</title>
        <authorList>
            <person name="Zhou H.-W."/>
            <person name="Chen X.-J."/>
        </authorList>
    </citation>
    <scope>NUCLEOTIDE SEQUENCE [LARGE SCALE GENOMIC DNA]</scope>
    <source>
        <strain evidence="1 2">ZHW00191</strain>
    </source>
</reference>
<proteinExistence type="predicted"/>
<dbReference type="Proteomes" id="UP000317863">
    <property type="component" value="Unassembled WGS sequence"/>
</dbReference>
<gene>
    <name evidence="1" type="ORF">EXD82_05905</name>
</gene>